<dbReference type="EMBL" id="QSUG01000013">
    <property type="protein sequence ID" value="RGN21492.1"/>
    <property type="molecule type" value="Genomic_DNA"/>
</dbReference>
<dbReference type="Proteomes" id="UP000260970">
    <property type="component" value="Unassembled WGS sequence"/>
</dbReference>
<proteinExistence type="inferred from homology"/>
<dbReference type="Gene3D" id="3.40.140.10">
    <property type="entry name" value="Cytidine Deaminase, domain 2"/>
    <property type="match status" value="1"/>
</dbReference>
<dbReference type="PANTHER" id="PTHR30471">
    <property type="entry name" value="DNA REPAIR PROTEIN RADC"/>
    <property type="match status" value="1"/>
</dbReference>
<comment type="similarity">
    <text evidence="1">Belongs to the UPF0758 family.</text>
</comment>
<evidence type="ECO:0000256" key="5">
    <source>
        <dbReference type="ARBA" id="ARBA00022833"/>
    </source>
</evidence>
<evidence type="ECO:0000259" key="7">
    <source>
        <dbReference type="PROSITE" id="PS50249"/>
    </source>
</evidence>
<evidence type="ECO:0000313" key="8">
    <source>
        <dbReference type="EMBL" id="RGN21492.1"/>
    </source>
</evidence>
<keyword evidence="4" id="KW-0378">Hydrolase</keyword>
<organism evidence="8 9">
    <name type="scientific">Agathobacter rectalis</name>
    <dbReference type="NCBI Taxonomy" id="39491"/>
    <lineage>
        <taxon>Bacteria</taxon>
        <taxon>Bacillati</taxon>
        <taxon>Bacillota</taxon>
        <taxon>Clostridia</taxon>
        <taxon>Lachnospirales</taxon>
        <taxon>Lachnospiraceae</taxon>
        <taxon>Agathobacter</taxon>
    </lineage>
</organism>
<dbReference type="GO" id="GO:0008237">
    <property type="term" value="F:metallopeptidase activity"/>
    <property type="evidence" value="ECO:0007669"/>
    <property type="project" value="UniProtKB-KW"/>
</dbReference>
<sequence length="187" mass="21343">MEEENKLDVVSIRLTKDRQLMSNEKMDRPLVAVETVGRYLADMDREVVCVINCDSSLKPINCSFVSMGALNYSCAVPREIFKSSILSNANGIVLVHNHPSNDLTPSKEDAATTYMMLESCEILGMTFLDHIIVGTDNERYFSFREKGIIEDIHPVMENDINNIKFSIDEAAQQYLEQNNMRMRRKGR</sequence>
<feature type="domain" description="MPN" evidence="7">
    <location>
        <begin position="25"/>
        <end position="149"/>
    </location>
</feature>
<evidence type="ECO:0000256" key="3">
    <source>
        <dbReference type="ARBA" id="ARBA00022723"/>
    </source>
</evidence>
<reference evidence="8 9" key="1">
    <citation type="submission" date="2018-08" db="EMBL/GenBank/DDBJ databases">
        <title>A genome reference for cultivated species of the human gut microbiota.</title>
        <authorList>
            <person name="Zou Y."/>
            <person name="Xue W."/>
            <person name="Luo G."/>
        </authorList>
    </citation>
    <scope>NUCLEOTIDE SEQUENCE [LARGE SCALE GENOMIC DNA]</scope>
    <source>
        <strain evidence="8 9">OM05-6AA</strain>
    </source>
</reference>
<keyword evidence="6" id="KW-0482">Metalloprotease</keyword>
<dbReference type="InterPro" id="IPR001405">
    <property type="entry name" value="UPF0758"/>
</dbReference>
<evidence type="ECO:0000256" key="6">
    <source>
        <dbReference type="ARBA" id="ARBA00023049"/>
    </source>
</evidence>
<dbReference type="GO" id="GO:0046872">
    <property type="term" value="F:metal ion binding"/>
    <property type="evidence" value="ECO:0007669"/>
    <property type="project" value="UniProtKB-KW"/>
</dbReference>
<dbReference type="PROSITE" id="PS50249">
    <property type="entry name" value="MPN"/>
    <property type="match status" value="1"/>
</dbReference>
<name>A0A3E5AL53_9FIRM</name>
<dbReference type="PANTHER" id="PTHR30471:SF3">
    <property type="entry name" value="UPF0758 PROTEIN YEES-RELATED"/>
    <property type="match status" value="1"/>
</dbReference>
<dbReference type="Pfam" id="PF04002">
    <property type="entry name" value="RadC"/>
    <property type="match status" value="1"/>
</dbReference>
<dbReference type="InterPro" id="IPR037518">
    <property type="entry name" value="MPN"/>
</dbReference>
<dbReference type="CDD" id="cd08071">
    <property type="entry name" value="MPN_DUF2466"/>
    <property type="match status" value="1"/>
</dbReference>
<dbReference type="InterPro" id="IPR025657">
    <property type="entry name" value="RadC_JAB"/>
</dbReference>
<dbReference type="RefSeq" id="WP_117690712.1">
    <property type="nucleotide sequence ID" value="NZ_QSUE01000011.1"/>
</dbReference>
<gene>
    <name evidence="8" type="ORF">DXB72_11835</name>
</gene>
<protein>
    <submittedName>
        <fullName evidence="8">DNA repair protein RadC</fullName>
    </submittedName>
</protein>
<comment type="caution">
    <text evidence="8">The sequence shown here is derived from an EMBL/GenBank/DDBJ whole genome shotgun (WGS) entry which is preliminary data.</text>
</comment>
<evidence type="ECO:0000256" key="1">
    <source>
        <dbReference type="ARBA" id="ARBA00010243"/>
    </source>
</evidence>
<dbReference type="GO" id="GO:0006508">
    <property type="term" value="P:proteolysis"/>
    <property type="evidence" value="ECO:0007669"/>
    <property type="project" value="UniProtKB-KW"/>
</dbReference>
<dbReference type="AlphaFoldDB" id="A0A3E5AL53"/>
<accession>A0A3E5AL53</accession>
<keyword evidence="5" id="KW-0862">Zinc</keyword>
<evidence type="ECO:0000256" key="4">
    <source>
        <dbReference type="ARBA" id="ARBA00022801"/>
    </source>
</evidence>
<keyword evidence="3" id="KW-0479">Metal-binding</keyword>
<keyword evidence="2" id="KW-0645">Protease</keyword>
<evidence type="ECO:0000313" key="9">
    <source>
        <dbReference type="Proteomes" id="UP000260970"/>
    </source>
</evidence>
<evidence type="ECO:0000256" key="2">
    <source>
        <dbReference type="ARBA" id="ARBA00022670"/>
    </source>
</evidence>